<keyword evidence="2" id="KW-0732">Signal</keyword>
<feature type="compositionally biased region" description="Basic and acidic residues" evidence="1">
    <location>
        <begin position="256"/>
        <end position="273"/>
    </location>
</feature>
<name>A0A517ZF52_9PLAN</name>
<sequence length="291" mass="31889" precursor="true">MSHRFATRVGFTFLLAAMLCGEAGVATAQESPRTARLHAATVLGKKVWLRKISPSEVAQNRARLSAEDFARWQAESRWRPLVSRVSHLVMSDWADQNKVKPTREEIQKLFAAEARQHLQEYATTPEGTRKVALAIGWSTGTAMEWVRAKALHEKYGGPIALSSFGSCIAIDGRNALLKEYAAAGKIEFHDAELEKLFWEGTTSPAVLDVTVSDPMRVSKHFARPPWEGWGARTAEVFKRQADASGGAGDGDDESEEKGSSDRDAAPTVDKGEAQADAESFLSQTCRDVVTL</sequence>
<protein>
    <submittedName>
        <fullName evidence="3">Uncharacterized protein</fullName>
    </submittedName>
</protein>
<dbReference type="RefSeq" id="WP_145372342.1">
    <property type="nucleotide sequence ID" value="NZ_CP036275.1"/>
</dbReference>
<evidence type="ECO:0000313" key="4">
    <source>
        <dbReference type="Proteomes" id="UP000320496"/>
    </source>
</evidence>
<evidence type="ECO:0000313" key="3">
    <source>
        <dbReference type="EMBL" id="QDU41130.1"/>
    </source>
</evidence>
<organism evidence="3 4">
    <name type="scientific">Maioricimonas rarisocia</name>
    <dbReference type="NCBI Taxonomy" id="2528026"/>
    <lineage>
        <taxon>Bacteria</taxon>
        <taxon>Pseudomonadati</taxon>
        <taxon>Planctomycetota</taxon>
        <taxon>Planctomycetia</taxon>
        <taxon>Planctomycetales</taxon>
        <taxon>Planctomycetaceae</taxon>
        <taxon>Maioricimonas</taxon>
    </lineage>
</organism>
<feature type="chain" id="PRO_5022083209" evidence="2">
    <location>
        <begin position="29"/>
        <end position="291"/>
    </location>
</feature>
<accession>A0A517ZF52</accession>
<dbReference type="Proteomes" id="UP000320496">
    <property type="component" value="Chromosome"/>
</dbReference>
<dbReference type="OrthoDB" id="9853682at2"/>
<dbReference type="KEGG" id="mri:Mal4_54950"/>
<dbReference type="EMBL" id="CP036275">
    <property type="protein sequence ID" value="QDU41130.1"/>
    <property type="molecule type" value="Genomic_DNA"/>
</dbReference>
<dbReference type="AlphaFoldDB" id="A0A517ZF52"/>
<evidence type="ECO:0000256" key="2">
    <source>
        <dbReference type="SAM" id="SignalP"/>
    </source>
</evidence>
<feature type="region of interest" description="Disordered" evidence="1">
    <location>
        <begin position="240"/>
        <end position="279"/>
    </location>
</feature>
<keyword evidence="4" id="KW-1185">Reference proteome</keyword>
<feature type="signal peptide" evidence="2">
    <location>
        <begin position="1"/>
        <end position="28"/>
    </location>
</feature>
<proteinExistence type="predicted"/>
<evidence type="ECO:0000256" key="1">
    <source>
        <dbReference type="SAM" id="MobiDB-lite"/>
    </source>
</evidence>
<gene>
    <name evidence="3" type="ORF">Mal4_54950</name>
</gene>
<reference evidence="3 4" key="1">
    <citation type="submission" date="2019-02" db="EMBL/GenBank/DDBJ databases">
        <title>Deep-cultivation of Planctomycetes and their phenomic and genomic characterization uncovers novel biology.</title>
        <authorList>
            <person name="Wiegand S."/>
            <person name="Jogler M."/>
            <person name="Boedeker C."/>
            <person name="Pinto D."/>
            <person name="Vollmers J."/>
            <person name="Rivas-Marin E."/>
            <person name="Kohn T."/>
            <person name="Peeters S.H."/>
            <person name="Heuer A."/>
            <person name="Rast P."/>
            <person name="Oberbeckmann S."/>
            <person name="Bunk B."/>
            <person name="Jeske O."/>
            <person name="Meyerdierks A."/>
            <person name="Storesund J.E."/>
            <person name="Kallscheuer N."/>
            <person name="Luecker S."/>
            <person name="Lage O.M."/>
            <person name="Pohl T."/>
            <person name="Merkel B.J."/>
            <person name="Hornburger P."/>
            <person name="Mueller R.-W."/>
            <person name="Bruemmer F."/>
            <person name="Labrenz M."/>
            <person name="Spormann A.M."/>
            <person name="Op den Camp H."/>
            <person name="Overmann J."/>
            <person name="Amann R."/>
            <person name="Jetten M.S.M."/>
            <person name="Mascher T."/>
            <person name="Medema M.H."/>
            <person name="Devos D.P."/>
            <person name="Kaster A.-K."/>
            <person name="Ovreas L."/>
            <person name="Rohde M."/>
            <person name="Galperin M.Y."/>
            <person name="Jogler C."/>
        </authorList>
    </citation>
    <scope>NUCLEOTIDE SEQUENCE [LARGE SCALE GENOMIC DNA]</scope>
    <source>
        <strain evidence="3 4">Mal4</strain>
    </source>
</reference>